<protein>
    <submittedName>
        <fullName evidence="1">Uncharacterized protein</fullName>
    </submittedName>
</protein>
<proteinExistence type="predicted"/>
<dbReference type="AlphaFoldDB" id="A0A3P3D1J9"/>
<dbReference type="OrthoDB" id="7864708at2"/>
<sequence>MTIGTVRLQALSDITRRPREAIRNAQKLGAAPWDEEEFTETSQRRYDGFHALALVLAEGLMAQKCSMELAGEFVRAHHEAISLFLHETTEGSLITPRFVLGLQRGIEDSLFGVSWMPVSMCSYGTEEEILSAIEAEIKAVSRVSEAHGGHGKRRIISGPWIATVSIPEAYRLLKVRAEAAGFVVDGRRIYKIAKDDSEA</sequence>
<comment type="caution">
    <text evidence="1">The sequence shown here is derived from an EMBL/GenBank/DDBJ whole genome shotgun (WGS) entry which is preliminary data.</text>
</comment>
<evidence type="ECO:0000313" key="2">
    <source>
        <dbReference type="Proteomes" id="UP000282125"/>
    </source>
</evidence>
<organism evidence="1 2">
    <name type="scientific">Falsigemmobacter faecalis</name>
    <dbReference type="NCBI Taxonomy" id="2488730"/>
    <lineage>
        <taxon>Bacteria</taxon>
        <taxon>Pseudomonadati</taxon>
        <taxon>Pseudomonadota</taxon>
        <taxon>Alphaproteobacteria</taxon>
        <taxon>Rhodobacterales</taxon>
        <taxon>Paracoccaceae</taxon>
        <taxon>Falsigemmobacter</taxon>
    </lineage>
</organism>
<reference evidence="1 2" key="1">
    <citation type="submission" date="2018-11" db="EMBL/GenBank/DDBJ databases">
        <title>Gemmobacter sp. nov., YIM 102744-1 draft genome.</title>
        <authorList>
            <person name="Li G."/>
            <person name="Jiang Y."/>
        </authorList>
    </citation>
    <scope>NUCLEOTIDE SEQUENCE [LARGE SCALE GENOMIC DNA]</scope>
    <source>
        <strain evidence="1 2">YIM 102744-1</strain>
    </source>
</reference>
<keyword evidence="2" id="KW-1185">Reference proteome</keyword>
<dbReference type="EMBL" id="RRAZ01000061">
    <property type="protein sequence ID" value="RRH68327.1"/>
    <property type="molecule type" value="Genomic_DNA"/>
</dbReference>
<evidence type="ECO:0000313" key="1">
    <source>
        <dbReference type="EMBL" id="RRH68327.1"/>
    </source>
</evidence>
<gene>
    <name evidence="1" type="ORF">EG244_19580</name>
</gene>
<accession>A0A3P3D1J9</accession>
<dbReference type="Proteomes" id="UP000282125">
    <property type="component" value="Unassembled WGS sequence"/>
</dbReference>
<name>A0A3P3D1J9_9RHOB</name>
<dbReference type="RefSeq" id="WP_124966841.1">
    <property type="nucleotide sequence ID" value="NZ_RRAZ01000061.1"/>
</dbReference>